<keyword evidence="3" id="KW-1185">Reference proteome</keyword>
<evidence type="ECO:0000256" key="1">
    <source>
        <dbReference type="SAM" id="MobiDB-lite"/>
    </source>
</evidence>
<evidence type="ECO:0000313" key="3">
    <source>
        <dbReference type="Proteomes" id="UP000276133"/>
    </source>
</evidence>
<organism evidence="2 3">
    <name type="scientific">Brachionus plicatilis</name>
    <name type="common">Marine rotifer</name>
    <name type="synonym">Brachionus muelleri</name>
    <dbReference type="NCBI Taxonomy" id="10195"/>
    <lineage>
        <taxon>Eukaryota</taxon>
        <taxon>Metazoa</taxon>
        <taxon>Spiralia</taxon>
        <taxon>Gnathifera</taxon>
        <taxon>Rotifera</taxon>
        <taxon>Eurotatoria</taxon>
        <taxon>Monogononta</taxon>
        <taxon>Pseudotrocha</taxon>
        <taxon>Ploima</taxon>
        <taxon>Brachionidae</taxon>
        <taxon>Brachionus</taxon>
    </lineage>
</organism>
<dbReference type="OrthoDB" id="10534661at2759"/>
<proteinExistence type="predicted"/>
<dbReference type="EMBL" id="REGN01012852">
    <property type="protein sequence ID" value="RMZ94712.1"/>
    <property type="molecule type" value="Genomic_DNA"/>
</dbReference>
<feature type="region of interest" description="Disordered" evidence="1">
    <location>
        <begin position="84"/>
        <end position="105"/>
    </location>
</feature>
<dbReference type="AlphaFoldDB" id="A0A3M7P6N2"/>
<accession>A0A3M7P6N2</accession>
<reference evidence="2 3" key="1">
    <citation type="journal article" date="2018" name="Sci. Rep.">
        <title>Genomic signatures of local adaptation to the degree of environmental predictability in rotifers.</title>
        <authorList>
            <person name="Franch-Gras L."/>
            <person name="Hahn C."/>
            <person name="Garcia-Roger E.M."/>
            <person name="Carmona M.J."/>
            <person name="Serra M."/>
            <person name="Gomez A."/>
        </authorList>
    </citation>
    <scope>NUCLEOTIDE SEQUENCE [LARGE SCALE GENOMIC DNA]</scope>
    <source>
        <strain evidence="2">HYR1</strain>
    </source>
</reference>
<comment type="caution">
    <text evidence="2">The sequence shown here is derived from an EMBL/GenBank/DDBJ whole genome shotgun (WGS) entry which is preliminary data.</text>
</comment>
<evidence type="ECO:0000313" key="2">
    <source>
        <dbReference type="EMBL" id="RMZ94712.1"/>
    </source>
</evidence>
<gene>
    <name evidence="2" type="ORF">BpHYR1_018394</name>
</gene>
<sequence>MSDSPSSNRSKKSIYKTRIDLKNESSVDSNEEIASTECAIRNRKTNLDPEALNEKLKHCVIRRSPSSRKNNQYLIRNSKVFEPDQDQICESSDSSDSNESETKLDSYNIVKNKHLKQSKEAKKLQKSGLICSKGVDFDQTEEQELSSEDSMSKRNQEMIEEYGEEIAEHGKLSSSWSKIKCTSFSDIKNSQEDQLRNQSSKSLISLLKIEAPKEEETEVCIEADQYEICQIHIEDLDKKNDFKNNEKVSEYTENNMDCEEQELLESLGELNKMSTLKLNELANSRYLNEKKRNEINSLIKNKSCFLRRVSSFPTRTLSKRSNSNTLYDVKSKIEQFEKIKNESSASTNFFVRGKFSRNSSKTGLMKTNINFQTPLSPSGTLKNSAKYKLPDLEEVCALIKVKDLKIGFFFQI</sequence>
<protein>
    <submittedName>
        <fullName evidence="2">Uncharacterized protein</fullName>
    </submittedName>
</protein>
<feature type="region of interest" description="Disordered" evidence="1">
    <location>
        <begin position="1"/>
        <end position="33"/>
    </location>
</feature>
<name>A0A3M7P6N2_BRAPC</name>
<dbReference type="Proteomes" id="UP000276133">
    <property type="component" value="Unassembled WGS sequence"/>
</dbReference>